<dbReference type="Pfam" id="PF10282">
    <property type="entry name" value="Lactonase"/>
    <property type="match status" value="1"/>
</dbReference>
<dbReference type="PANTHER" id="PTHR30344">
    <property type="entry name" value="6-PHOSPHOGLUCONOLACTONASE-RELATED"/>
    <property type="match status" value="1"/>
</dbReference>
<evidence type="ECO:0008006" key="4">
    <source>
        <dbReference type="Google" id="ProtNLM"/>
    </source>
</evidence>
<name>A0A8J3YBA6_9ACTN</name>
<gene>
    <name evidence="2" type="ORF">Sya03_47400</name>
</gene>
<protein>
    <recommendedName>
        <fullName evidence="4">6-phosphogluconolactonase</fullName>
    </recommendedName>
</protein>
<dbReference type="InterPro" id="IPR019405">
    <property type="entry name" value="Lactonase_7-beta_prop"/>
</dbReference>
<keyword evidence="3" id="KW-1185">Reference proteome</keyword>
<dbReference type="PANTHER" id="PTHR30344:SF1">
    <property type="entry name" value="6-PHOSPHOGLUCONOLACTONASE"/>
    <property type="match status" value="1"/>
</dbReference>
<dbReference type="InterPro" id="IPR015943">
    <property type="entry name" value="WD40/YVTN_repeat-like_dom_sf"/>
</dbReference>
<proteinExistence type="inferred from homology"/>
<evidence type="ECO:0000256" key="1">
    <source>
        <dbReference type="ARBA" id="ARBA00005564"/>
    </source>
</evidence>
<dbReference type="GO" id="GO:0017057">
    <property type="term" value="F:6-phosphogluconolactonase activity"/>
    <property type="evidence" value="ECO:0007669"/>
    <property type="project" value="TreeGrafter"/>
</dbReference>
<dbReference type="Gene3D" id="2.130.10.10">
    <property type="entry name" value="YVTN repeat-like/Quinoprotein amine dehydrogenase"/>
    <property type="match status" value="1"/>
</dbReference>
<evidence type="ECO:0000313" key="3">
    <source>
        <dbReference type="Proteomes" id="UP000652013"/>
    </source>
</evidence>
<dbReference type="AlphaFoldDB" id="A0A8J3YBA6"/>
<reference evidence="2" key="1">
    <citation type="submission" date="2021-01" db="EMBL/GenBank/DDBJ databases">
        <title>Whole genome shotgun sequence of Spirilliplanes yamanashiensis NBRC 15828.</title>
        <authorList>
            <person name="Komaki H."/>
            <person name="Tamura T."/>
        </authorList>
    </citation>
    <scope>NUCLEOTIDE SEQUENCE</scope>
    <source>
        <strain evidence="2">NBRC 15828</strain>
    </source>
</reference>
<dbReference type="SUPFAM" id="SSF51004">
    <property type="entry name" value="C-terminal (heme d1) domain of cytochrome cd1-nitrite reductase"/>
    <property type="match status" value="1"/>
</dbReference>
<evidence type="ECO:0000313" key="2">
    <source>
        <dbReference type="EMBL" id="GIJ05388.1"/>
    </source>
</evidence>
<accession>A0A8J3YBA6</accession>
<dbReference type="InterPro" id="IPR011048">
    <property type="entry name" value="Haem_d1_sf"/>
</dbReference>
<comment type="similarity">
    <text evidence="1">Belongs to the cycloisomerase 2 family.</text>
</comment>
<dbReference type="Proteomes" id="UP000652013">
    <property type="component" value="Unassembled WGS sequence"/>
</dbReference>
<dbReference type="InterPro" id="IPR050282">
    <property type="entry name" value="Cycloisomerase_2"/>
</dbReference>
<comment type="caution">
    <text evidence="2">The sequence shown here is derived from an EMBL/GenBank/DDBJ whole genome shotgun (WGS) entry which is preliminary data.</text>
</comment>
<sequence length="366" mass="36967">MDWASVAIMEQIRITRRALLVGGAAAALTATALRADAATGEQRFLLGTYTRSGGRGIAVGRLDPVTGAPTVDAWTDAVEDPSWLAVSGPTLYAVSETPAGAAHALRLGADGAPQPLNSRPTGNGPAHAAVSPDGAFLVTAMYGGGTVAVHPLAADGTVGEASDVQRHGEGAHPHQVVFAPDGAVLVVDLGLDAVVSYALDGDGRLTKTSRAAFPARTGPRHLAFDPAGDRAYVAGELNSTVTVCGYADGVLTPGASVFTLPPQTGVANFPGEIAVAPGGGHVYVSNRGHNSVAVLTVTADGLTFTDAHPCGGDWPRHLALDPTGGWLYVANQRSGDVSWFSVDPATGRPTPAGTLAAAGVAQVLIA</sequence>
<dbReference type="GO" id="GO:0005829">
    <property type="term" value="C:cytosol"/>
    <property type="evidence" value="ECO:0007669"/>
    <property type="project" value="TreeGrafter"/>
</dbReference>
<organism evidence="2 3">
    <name type="scientific">Spirilliplanes yamanashiensis</name>
    <dbReference type="NCBI Taxonomy" id="42233"/>
    <lineage>
        <taxon>Bacteria</taxon>
        <taxon>Bacillati</taxon>
        <taxon>Actinomycetota</taxon>
        <taxon>Actinomycetes</taxon>
        <taxon>Micromonosporales</taxon>
        <taxon>Micromonosporaceae</taxon>
        <taxon>Spirilliplanes</taxon>
    </lineage>
</organism>
<dbReference type="EMBL" id="BOOY01000033">
    <property type="protein sequence ID" value="GIJ05388.1"/>
    <property type="molecule type" value="Genomic_DNA"/>
</dbReference>